<dbReference type="Pfam" id="PF13365">
    <property type="entry name" value="Trypsin_2"/>
    <property type="match status" value="1"/>
</dbReference>
<dbReference type="RefSeq" id="WP_206724658.1">
    <property type="nucleotide sequence ID" value="NZ_CP071090.1"/>
</dbReference>
<dbReference type="InterPro" id="IPR009003">
    <property type="entry name" value="Peptidase_S1_PA"/>
</dbReference>
<dbReference type="PRINTS" id="PR00839">
    <property type="entry name" value="V8PROTEASE"/>
</dbReference>
<dbReference type="InterPro" id="IPR008256">
    <property type="entry name" value="Peptidase_S1B"/>
</dbReference>
<dbReference type="InterPro" id="IPR043504">
    <property type="entry name" value="Peptidase_S1_PA_chymotrypsin"/>
</dbReference>
<evidence type="ECO:0000256" key="1">
    <source>
        <dbReference type="ARBA" id="ARBA00008764"/>
    </source>
</evidence>
<accession>A0ABX7NX99</accession>
<feature type="compositionally biased region" description="Low complexity" evidence="7">
    <location>
        <begin position="35"/>
        <end position="45"/>
    </location>
</feature>
<dbReference type="Gene3D" id="2.60.120.380">
    <property type="match status" value="2"/>
</dbReference>
<evidence type="ECO:0000256" key="7">
    <source>
        <dbReference type="SAM" id="MobiDB-lite"/>
    </source>
</evidence>
<evidence type="ECO:0000256" key="2">
    <source>
        <dbReference type="ARBA" id="ARBA00022670"/>
    </source>
</evidence>
<evidence type="ECO:0000256" key="3">
    <source>
        <dbReference type="ARBA" id="ARBA00022729"/>
    </source>
</evidence>
<dbReference type="InterPro" id="IPR018114">
    <property type="entry name" value="TRYPSIN_HIS"/>
</dbReference>
<dbReference type="InterPro" id="IPR000126">
    <property type="entry name" value="V8_ser_AS"/>
</dbReference>
<evidence type="ECO:0000313" key="9">
    <source>
        <dbReference type="Proteomes" id="UP000662747"/>
    </source>
</evidence>
<organism evidence="8 9">
    <name type="scientific">Pyxidicoccus parkwayensis</name>
    <dbReference type="NCBI Taxonomy" id="2813578"/>
    <lineage>
        <taxon>Bacteria</taxon>
        <taxon>Pseudomonadati</taxon>
        <taxon>Myxococcota</taxon>
        <taxon>Myxococcia</taxon>
        <taxon>Myxococcales</taxon>
        <taxon>Cystobacterineae</taxon>
        <taxon>Myxococcaceae</taxon>
        <taxon>Pyxidicoccus</taxon>
    </lineage>
</organism>
<evidence type="ECO:0000256" key="5">
    <source>
        <dbReference type="ARBA" id="ARBA00022825"/>
    </source>
</evidence>
<evidence type="ECO:0000256" key="4">
    <source>
        <dbReference type="ARBA" id="ARBA00022801"/>
    </source>
</evidence>
<dbReference type="EC" id="3.4.21.-" evidence="6"/>
<dbReference type="PANTHER" id="PTHR15462">
    <property type="entry name" value="SERINE PROTEASE"/>
    <property type="match status" value="1"/>
</dbReference>
<name>A0ABX7NX99_9BACT</name>
<reference evidence="8 9" key="1">
    <citation type="submission" date="2021-02" db="EMBL/GenBank/DDBJ databases">
        <title>De Novo genome assembly of isolated myxobacteria.</title>
        <authorList>
            <person name="Stevens D.C."/>
        </authorList>
    </citation>
    <scope>NUCLEOTIDE SEQUENCE [LARGE SCALE GENOMIC DNA]</scope>
    <source>
        <strain evidence="9">SCPEA02</strain>
    </source>
</reference>
<dbReference type="EMBL" id="CP071090">
    <property type="protein sequence ID" value="QSQ23083.1"/>
    <property type="molecule type" value="Genomic_DNA"/>
</dbReference>
<keyword evidence="4 6" id="KW-0378">Hydrolase</keyword>
<evidence type="ECO:0000313" key="8">
    <source>
        <dbReference type="EMBL" id="QSQ23083.1"/>
    </source>
</evidence>
<feature type="signal peptide" evidence="6">
    <location>
        <begin position="1"/>
        <end position="23"/>
    </location>
</feature>
<keyword evidence="5 6" id="KW-0720">Serine protease</keyword>
<dbReference type="Proteomes" id="UP000662747">
    <property type="component" value="Chromosome"/>
</dbReference>
<dbReference type="Gene3D" id="2.40.10.10">
    <property type="entry name" value="Trypsin-like serine proteases"/>
    <property type="match status" value="2"/>
</dbReference>
<proteinExistence type="inferred from homology"/>
<keyword evidence="9" id="KW-1185">Reference proteome</keyword>
<keyword evidence="2 6" id="KW-0645">Protease</keyword>
<dbReference type="PANTHER" id="PTHR15462:SF8">
    <property type="entry name" value="SERINE PROTEASE"/>
    <property type="match status" value="1"/>
</dbReference>
<gene>
    <name evidence="8" type="ORF">JY651_49720</name>
</gene>
<comment type="similarity">
    <text evidence="1 6">Belongs to the peptidase S1B family.</text>
</comment>
<feature type="chain" id="PRO_5044959243" description="Serine protease" evidence="6">
    <location>
        <begin position="24"/>
        <end position="546"/>
    </location>
</feature>
<protein>
    <recommendedName>
        <fullName evidence="6">Serine protease</fullName>
        <ecNumber evidence="6">3.4.21.-</ecNumber>
    </recommendedName>
</protein>
<keyword evidence="3 6" id="KW-0732">Signal</keyword>
<feature type="region of interest" description="Disordered" evidence="7">
    <location>
        <begin position="28"/>
        <end position="48"/>
    </location>
</feature>
<dbReference type="SUPFAM" id="SSF50494">
    <property type="entry name" value="Trypsin-like serine proteases"/>
    <property type="match status" value="1"/>
</dbReference>
<evidence type="ECO:0000256" key="6">
    <source>
        <dbReference type="RuleBase" id="RU004296"/>
    </source>
</evidence>
<dbReference type="PROSITE" id="PS00134">
    <property type="entry name" value="TRYPSIN_HIS"/>
    <property type="match status" value="1"/>
</dbReference>
<dbReference type="InterPro" id="IPR050966">
    <property type="entry name" value="Glutamyl_endopeptidase"/>
</dbReference>
<sequence>MSLPLSHARGKLLGALLFTLSVAACGPTPEPTPSGTPTSGGQQQPVVYGTDNRTDVYAHADATLRARAQQATVALMEPAVIDTTNPNNVTFISDRLQDAYNLCSTQRFLDDPTPAFCSGTLIDDDLVLTAGHCVTSASECADTRFVFKFYRTSATALETITTADIFSCKSIVARQQGTVSGRNLDFAVIRLDRAATPRFTPAPIRAGNTAMASGASVTVIGSGSGIPFKIDSGGTVRTPRASTLDYFVANTDTFGGNSGSGVYENSGYTVAGILVRGEDDYEANGSCNIVYQCTDTGCRGEDITYVRPAIDAYCAVASSTRLCNSAPPPVTGSFTYTATNTSNATVNTTNKVVALTAGQKITLGTCGVTGASFTGDTYLRLYGPAGAQVASNDDACGGVGSSLTFTVVTAGNYEIRGGCYGSGSCGGTVAYSIESGSAPGTTGSFTFNATNTNNAQQNTATRDVSLTAGQSIAFGTCTVSGASGTGDTILRLYNAAGQQVVFNDDACGSLSYATYTVPSGAGGTYQIRAGCYSNTSCSGTVAWTLQ</sequence>
<dbReference type="PROSITE" id="PS00673">
    <property type="entry name" value="V8_SER"/>
    <property type="match status" value="1"/>
</dbReference>